<evidence type="ECO:0000313" key="2">
    <source>
        <dbReference type="Proteomes" id="UP000293846"/>
    </source>
</evidence>
<dbReference type="AlphaFoldDB" id="A0A4R1B2J2"/>
<protein>
    <submittedName>
        <fullName evidence="1">DUF2487 family protein</fullName>
    </submittedName>
</protein>
<dbReference type="OrthoDB" id="2678750at2"/>
<evidence type="ECO:0000313" key="1">
    <source>
        <dbReference type="EMBL" id="TCJ05492.1"/>
    </source>
</evidence>
<reference evidence="1 2" key="1">
    <citation type="submission" date="2019-03" db="EMBL/GenBank/DDBJ databases">
        <authorList>
            <person name="Jensen L."/>
            <person name="Storgaard J."/>
            <person name="Sulaj E."/>
            <person name="Schramm A."/>
            <person name="Marshall I.P.G."/>
        </authorList>
    </citation>
    <scope>NUCLEOTIDE SEQUENCE [LARGE SCALE GENOMIC DNA]</scope>
    <source>
        <strain evidence="1 2">2017H2G3</strain>
    </source>
</reference>
<dbReference type="Proteomes" id="UP000293846">
    <property type="component" value="Unassembled WGS sequence"/>
</dbReference>
<gene>
    <name evidence="1" type="ORF">E0Y62_04915</name>
</gene>
<organism evidence="1 2">
    <name type="scientific">Cytobacillus praedii</name>
    <dbReference type="NCBI Taxonomy" id="1742358"/>
    <lineage>
        <taxon>Bacteria</taxon>
        <taxon>Bacillati</taxon>
        <taxon>Bacillota</taxon>
        <taxon>Bacilli</taxon>
        <taxon>Bacillales</taxon>
        <taxon>Bacillaceae</taxon>
        <taxon>Cytobacillus</taxon>
    </lineage>
</organism>
<sequence length="154" mass="18046">MKWISQDIDMYIKSKEYVDTAVLPLFPVSLGDDIKQTAAMSEFISLLSIQLERQFRGRLVMLPGFSYLKSFTEDKLVNDIKLWEKELLSKGFKHVFYLTSDSSWKTIESQFEGGLIWLPSLPLEHMDEQYKNTILDDQVKQLLQLFLQKWQSGE</sequence>
<dbReference type="STRING" id="1742358.GCA_001439605_05060"/>
<dbReference type="RefSeq" id="WP_057764409.1">
    <property type="nucleotide sequence ID" value="NZ_CP183326.1"/>
</dbReference>
<dbReference type="Pfam" id="PF10673">
    <property type="entry name" value="DUF2487"/>
    <property type="match status" value="1"/>
</dbReference>
<proteinExistence type="predicted"/>
<comment type="caution">
    <text evidence="1">The sequence shown here is derived from an EMBL/GenBank/DDBJ whole genome shotgun (WGS) entry which is preliminary data.</text>
</comment>
<name>A0A4R1B2J2_9BACI</name>
<accession>A0A4R1B2J2</accession>
<keyword evidence="2" id="KW-1185">Reference proteome</keyword>
<dbReference type="InterPro" id="IPR019615">
    <property type="entry name" value="DUF2487"/>
</dbReference>
<dbReference type="EMBL" id="SJTH01000004">
    <property type="protein sequence ID" value="TCJ05492.1"/>
    <property type="molecule type" value="Genomic_DNA"/>
</dbReference>